<organism evidence="2 3">
    <name type="scientific">Pustulibacterium marinum</name>
    <dbReference type="NCBI Taxonomy" id="1224947"/>
    <lineage>
        <taxon>Bacteria</taxon>
        <taxon>Pseudomonadati</taxon>
        <taxon>Bacteroidota</taxon>
        <taxon>Flavobacteriia</taxon>
        <taxon>Flavobacteriales</taxon>
        <taxon>Flavobacteriaceae</taxon>
        <taxon>Pustulibacterium</taxon>
    </lineage>
</organism>
<dbReference type="RefSeq" id="WP_093023964.1">
    <property type="nucleotide sequence ID" value="NZ_FPBK01000002.1"/>
</dbReference>
<dbReference type="AlphaFoldDB" id="A0A1I7FUZ8"/>
<evidence type="ECO:0000313" key="3">
    <source>
        <dbReference type="Proteomes" id="UP000199138"/>
    </source>
</evidence>
<keyword evidence="3" id="KW-1185">Reference proteome</keyword>
<accession>A0A1I7FUZ8</accession>
<keyword evidence="1" id="KW-0812">Transmembrane</keyword>
<sequence>MKKTYAIQLNKVTIGTTVFAYADVSMGVVFGTVLFQDINSPYDFLKEYCLQNGIGIDAHIPKINL</sequence>
<dbReference type="STRING" id="1224947.SAMN05216480_102255"/>
<keyword evidence="1" id="KW-1133">Transmembrane helix</keyword>
<dbReference type="Proteomes" id="UP000199138">
    <property type="component" value="Unassembled WGS sequence"/>
</dbReference>
<dbReference type="OrthoDB" id="8079725at2"/>
<evidence type="ECO:0000256" key="1">
    <source>
        <dbReference type="SAM" id="Phobius"/>
    </source>
</evidence>
<keyword evidence="1" id="KW-0472">Membrane</keyword>
<dbReference type="EMBL" id="FPBK01000002">
    <property type="protein sequence ID" value="SFU39950.1"/>
    <property type="molecule type" value="Genomic_DNA"/>
</dbReference>
<protein>
    <submittedName>
        <fullName evidence="2">Uncharacterized protein</fullName>
    </submittedName>
</protein>
<proteinExistence type="predicted"/>
<feature type="transmembrane region" description="Helical" evidence="1">
    <location>
        <begin position="12"/>
        <end position="35"/>
    </location>
</feature>
<gene>
    <name evidence="2" type="ORF">SAMN05216480_102255</name>
</gene>
<name>A0A1I7FUZ8_9FLAO</name>
<reference evidence="2 3" key="1">
    <citation type="submission" date="2016-10" db="EMBL/GenBank/DDBJ databases">
        <authorList>
            <person name="de Groot N.N."/>
        </authorList>
    </citation>
    <scope>NUCLEOTIDE SEQUENCE [LARGE SCALE GENOMIC DNA]</scope>
    <source>
        <strain evidence="2 3">CGMCC 1.12333</strain>
    </source>
</reference>
<evidence type="ECO:0000313" key="2">
    <source>
        <dbReference type="EMBL" id="SFU39950.1"/>
    </source>
</evidence>